<name>A0A075IDI8_9EURY</name>
<evidence type="ECO:0000256" key="9">
    <source>
        <dbReference type="ARBA" id="ARBA00022842"/>
    </source>
</evidence>
<dbReference type="EMBL" id="KF901277">
    <property type="protein sequence ID" value="AIF24942.1"/>
    <property type="molecule type" value="Genomic_DNA"/>
</dbReference>
<comment type="similarity">
    <text evidence="4">Belongs to the FAH family.</text>
</comment>
<dbReference type="Gene3D" id="3.90.850.10">
    <property type="entry name" value="Fumarylacetoacetase-like, C-terminal domain"/>
    <property type="match status" value="1"/>
</dbReference>
<gene>
    <name evidence="14" type="primary">FAH</name>
    <name evidence="14" type="synonym">fahA</name>
</gene>
<dbReference type="PANTHER" id="PTHR43069:SF2">
    <property type="entry name" value="FUMARYLACETOACETASE"/>
    <property type="match status" value="1"/>
</dbReference>
<keyword evidence="8" id="KW-0106">Calcium</keyword>
<dbReference type="Pfam" id="PF01557">
    <property type="entry name" value="FAA_hydrolase"/>
    <property type="match status" value="1"/>
</dbReference>
<evidence type="ECO:0000313" key="14">
    <source>
        <dbReference type="EMBL" id="AIF24942.1"/>
    </source>
</evidence>
<dbReference type="NCBIfam" id="TIGR01266">
    <property type="entry name" value="fum_ac_acetase"/>
    <property type="match status" value="1"/>
</dbReference>
<evidence type="ECO:0000256" key="8">
    <source>
        <dbReference type="ARBA" id="ARBA00022837"/>
    </source>
</evidence>
<dbReference type="SUPFAM" id="SSF63433">
    <property type="entry name" value="Fumarylacetoacetate hydrolase, FAH, N-terminal domain"/>
    <property type="match status" value="1"/>
</dbReference>
<dbReference type="EC" id="3.7.1.2" evidence="5"/>
<dbReference type="InterPro" id="IPR036462">
    <property type="entry name" value="Fumarylacetoacetase_N_sf"/>
</dbReference>
<dbReference type="InterPro" id="IPR036663">
    <property type="entry name" value="Fumarylacetoacetase_C_sf"/>
</dbReference>
<evidence type="ECO:0000256" key="6">
    <source>
        <dbReference type="ARBA" id="ARBA00022723"/>
    </source>
</evidence>
<feature type="domain" description="Fumarylacetoacetase-like C-terminal" evidence="12">
    <location>
        <begin position="137"/>
        <end position="421"/>
    </location>
</feature>
<feature type="domain" description="Fumarylacetoacetase N-terminal" evidence="13">
    <location>
        <begin position="24"/>
        <end position="130"/>
    </location>
</feature>
<dbReference type="SUPFAM" id="SSF56529">
    <property type="entry name" value="FAH"/>
    <property type="match status" value="1"/>
</dbReference>
<evidence type="ECO:0000256" key="1">
    <source>
        <dbReference type="ARBA" id="ARBA00001913"/>
    </source>
</evidence>
<comment type="cofactor">
    <cofactor evidence="2">
        <name>Mg(2+)</name>
        <dbReference type="ChEBI" id="CHEBI:18420"/>
    </cofactor>
</comment>
<accession>A0A075IDI8</accession>
<dbReference type="GO" id="GO:1902000">
    <property type="term" value="P:homogentisate catabolic process"/>
    <property type="evidence" value="ECO:0007669"/>
    <property type="project" value="TreeGrafter"/>
</dbReference>
<keyword evidence="9" id="KW-0460">Magnesium</keyword>
<keyword evidence="11" id="KW-0585">Phenylalanine catabolism</keyword>
<evidence type="ECO:0000259" key="13">
    <source>
        <dbReference type="Pfam" id="PF09298"/>
    </source>
</evidence>
<proteinExistence type="inferred from homology"/>
<dbReference type="GO" id="GO:0004334">
    <property type="term" value="F:fumarylacetoacetase activity"/>
    <property type="evidence" value="ECO:0007669"/>
    <property type="project" value="UniProtKB-EC"/>
</dbReference>
<evidence type="ECO:0000256" key="5">
    <source>
        <dbReference type="ARBA" id="ARBA00012094"/>
    </source>
</evidence>
<keyword evidence="10" id="KW-0828">Tyrosine catabolism</keyword>
<dbReference type="AlphaFoldDB" id="A0A075IDI8"/>
<dbReference type="InterPro" id="IPR005959">
    <property type="entry name" value="Fumarylacetoacetase"/>
</dbReference>
<dbReference type="FunFam" id="3.90.850.10:FF:000004">
    <property type="entry name" value="Fumarylacetoacetase"/>
    <property type="match status" value="1"/>
</dbReference>
<keyword evidence="6" id="KW-0479">Metal-binding</keyword>
<organism evidence="14">
    <name type="scientific">uncultured marine group II/III euryarchaeote SAT1000_41_C12</name>
    <dbReference type="NCBI Taxonomy" id="1456583"/>
    <lineage>
        <taxon>Archaea</taxon>
        <taxon>Methanobacteriati</taxon>
        <taxon>Methanobacteriota</taxon>
        <taxon>environmental samples</taxon>
    </lineage>
</organism>
<dbReference type="GO" id="GO:0046872">
    <property type="term" value="F:metal ion binding"/>
    <property type="evidence" value="ECO:0007669"/>
    <property type="project" value="UniProtKB-KW"/>
</dbReference>
<protein>
    <recommendedName>
        <fullName evidence="5">fumarylacetoacetase</fullName>
        <ecNumber evidence="5">3.7.1.2</ecNumber>
    </recommendedName>
</protein>
<dbReference type="PANTHER" id="PTHR43069">
    <property type="entry name" value="FUMARYLACETOACETASE"/>
    <property type="match status" value="1"/>
</dbReference>
<dbReference type="GO" id="GO:0006572">
    <property type="term" value="P:L-tyrosine catabolic process"/>
    <property type="evidence" value="ECO:0007669"/>
    <property type="project" value="UniProtKB-KW"/>
</dbReference>
<evidence type="ECO:0000259" key="12">
    <source>
        <dbReference type="Pfam" id="PF01557"/>
    </source>
</evidence>
<evidence type="ECO:0000256" key="4">
    <source>
        <dbReference type="ARBA" id="ARBA00010211"/>
    </source>
</evidence>
<evidence type="ECO:0000256" key="7">
    <source>
        <dbReference type="ARBA" id="ARBA00022801"/>
    </source>
</evidence>
<dbReference type="UniPathway" id="UPA00139">
    <property type="reaction ID" value="UER00341"/>
</dbReference>
<evidence type="ECO:0000256" key="11">
    <source>
        <dbReference type="ARBA" id="ARBA00023232"/>
    </source>
</evidence>
<reference evidence="14" key="1">
    <citation type="journal article" date="2014" name="Genome Biol. Evol.">
        <title>Pangenome evidence for extensive interdomain horizontal transfer affecting lineage core and shell genes in uncultured planktonic thaumarchaeota and euryarchaeota.</title>
        <authorList>
            <person name="Deschamps P."/>
            <person name="Zivanovic Y."/>
            <person name="Moreira D."/>
            <person name="Rodriguez-Valera F."/>
            <person name="Lopez-Garcia P."/>
        </authorList>
    </citation>
    <scope>NUCLEOTIDE SEQUENCE</scope>
</reference>
<sequence length="428" mass="47581">MDETHDSNLRSWIEIDKNSDFPIQNIPFGVYSPKVGGDLHVATAIGDYVLDLAYLDEAGFFIGTDIEGTEVFHEPTLNAFMSLGQKAWKEARLVISRLMRQEPSNGDLRDNNDLKKIALISMNEVEMQLPVDIGDYTDFYSSKEHATNVGKMFRPDGEPLLPNWLHLPVAYHGRASSVVLSGTDIVRPKGQTKTADALTPSFGNSERLDFELEMGVFIGAGNNLGNAVSVNAAEDHVFGLTLVNDWSARDIQTWEYQPLGPFLAKNFATSISPWIITLEALEPFRCSGPKQNPKPLEYLRNTKDSTFDINLGIYLRTENMDSDQLISSSNYNYLYWNMNQQIAHHTVTGCNLRTGDLLASGTISGPGKDNRGSMLELSWLWTEPIKLSNGDERKSLEDGDTITLRGWCQGDGYRVGFGDCTGTILPPN</sequence>
<evidence type="ECO:0000256" key="3">
    <source>
        <dbReference type="ARBA" id="ARBA00004782"/>
    </source>
</evidence>
<dbReference type="InterPro" id="IPR015377">
    <property type="entry name" value="Fumarylacetoacetase_N"/>
</dbReference>
<dbReference type="GO" id="GO:0006559">
    <property type="term" value="P:L-phenylalanine catabolic process"/>
    <property type="evidence" value="ECO:0007669"/>
    <property type="project" value="UniProtKB-UniPathway"/>
</dbReference>
<comment type="cofactor">
    <cofactor evidence="1">
        <name>Ca(2+)</name>
        <dbReference type="ChEBI" id="CHEBI:29108"/>
    </cofactor>
</comment>
<evidence type="ECO:0000256" key="10">
    <source>
        <dbReference type="ARBA" id="ARBA00022878"/>
    </source>
</evidence>
<comment type="pathway">
    <text evidence="3">Amino-acid degradation; L-phenylalanine degradation; acetoacetate and fumarate from L-phenylalanine: step 6/6.</text>
</comment>
<dbReference type="Gene3D" id="2.30.30.230">
    <property type="entry name" value="Fumarylacetoacetase, N-terminal domain"/>
    <property type="match status" value="1"/>
</dbReference>
<evidence type="ECO:0000256" key="2">
    <source>
        <dbReference type="ARBA" id="ARBA00001946"/>
    </source>
</evidence>
<keyword evidence="7 14" id="KW-0378">Hydrolase</keyword>
<dbReference type="InterPro" id="IPR011234">
    <property type="entry name" value="Fumarylacetoacetase-like_C"/>
</dbReference>
<dbReference type="Pfam" id="PF09298">
    <property type="entry name" value="FAA_hydrolase_N"/>
    <property type="match status" value="1"/>
</dbReference>